<reference evidence="1" key="1">
    <citation type="submission" date="2021-02" db="EMBL/GenBank/DDBJ databases">
        <authorList>
            <person name="Nowell W R."/>
        </authorList>
    </citation>
    <scope>NUCLEOTIDE SEQUENCE</scope>
    <source>
        <strain evidence="1">Ploen Becks lab</strain>
    </source>
</reference>
<sequence length="32" mass="3704">GAENLIIKNEFDQIDDDENREVNSSVNHECQK</sequence>
<evidence type="ECO:0000313" key="2">
    <source>
        <dbReference type="Proteomes" id="UP000663879"/>
    </source>
</evidence>
<keyword evidence="2" id="KW-1185">Reference proteome</keyword>
<name>A0A814PL98_9BILA</name>
<dbReference type="AlphaFoldDB" id="A0A814PL98"/>
<proteinExistence type="predicted"/>
<comment type="caution">
    <text evidence="1">The sequence shown here is derived from an EMBL/GenBank/DDBJ whole genome shotgun (WGS) entry which is preliminary data.</text>
</comment>
<dbReference type="Proteomes" id="UP000663879">
    <property type="component" value="Unassembled WGS sequence"/>
</dbReference>
<dbReference type="EMBL" id="CAJNOC010007956">
    <property type="protein sequence ID" value="CAF1107584.1"/>
    <property type="molecule type" value="Genomic_DNA"/>
</dbReference>
<feature type="non-terminal residue" evidence="1">
    <location>
        <position position="1"/>
    </location>
</feature>
<protein>
    <submittedName>
        <fullName evidence="1">Uncharacterized protein</fullName>
    </submittedName>
</protein>
<organism evidence="1 2">
    <name type="scientific">Brachionus calyciflorus</name>
    <dbReference type="NCBI Taxonomy" id="104777"/>
    <lineage>
        <taxon>Eukaryota</taxon>
        <taxon>Metazoa</taxon>
        <taxon>Spiralia</taxon>
        <taxon>Gnathifera</taxon>
        <taxon>Rotifera</taxon>
        <taxon>Eurotatoria</taxon>
        <taxon>Monogononta</taxon>
        <taxon>Pseudotrocha</taxon>
        <taxon>Ploima</taxon>
        <taxon>Brachionidae</taxon>
        <taxon>Brachionus</taxon>
    </lineage>
</organism>
<gene>
    <name evidence="1" type="ORF">OXX778_LOCUS21468</name>
</gene>
<evidence type="ECO:0000313" key="1">
    <source>
        <dbReference type="EMBL" id="CAF1107584.1"/>
    </source>
</evidence>
<accession>A0A814PL98</accession>